<gene>
    <name evidence="3" type="ORF">OG863_30655</name>
</gene>
<dbReference type="EMBL" id="CP109106">
    <property type="protein sequence ID" value="WSB71961.1"/>
    <property type="molecule type" value="Genomic_DNA"/>
</dbReference>
<keyword evidence="4" id="KW-1185">Reference proteome</keyword>
<reference evidence="3 4" key="1">
    <citation type="submission" date="2022-10" db="EMBL/GenBank/DDBJ databases">
        <title>The complete genomes of actinobacterial strains from the NBC collection.</title>
        <authorList>
            <person name="Joergensen T.S."/>
            <person name="Alvarez Arevalo M."/>
            <person name="Sterndorff E.B."/>
            <person name="Faurdal D."/>
            <person name="Vuksanovic O."/>
            <person name="Mourched A.-S."/>
            <person name="Charusanti P."/>
            <person name="Shaw S."/>
            <person name="Blin K."/>
            <person name="Weber T."/>
        </authorList>
    </citation>
    <scope>NUCLEOTIDE SEQUENCE [LARGE SCALE GENOMIC DNA]</scope>
    <source>
        <strain evidence="3 4">NBC 01774</strain>
    </source>
</reference>
<proteinExistence type="predicted"/>
<feature type="compositionally biased region" description="Pro residues" evidence="1">
    <location>
        <begin position="9"/>
        <end position="22"/>
    </location>
</feature>
<organism evidence="3 4">
    <name type="scientific">Streptomyces decoyicus</name>
    <dbReference type="NCBI Taxonomy" id="249567"/>
    <lineage>
        <taxon>Bacteria</taxon>
        <taxon>Bacillati</taxon>
        <taxon>Actinomycetota</taxon>
        <taxon>Actinomycetes</taxon>
        <taxon>Kitasatosporales</taxon>
        <taxon>Streptomycetaceae</taxon>
        <taxon>Streptomyces</taxon>
    </lineage>
</organism>
<dbReference type="Proteomes" id="UP001344251">
    <property type="component" value="Chromosome"/>
</dbReference>
<feature type="transmembrane region" description="Helical" evidence="2">
    <location>
        <begin position="58"/>
        <end position="83"/>
    </location>
</feature>
<protein>
    <recommendedName>
        <fullName evidence="5">Integral membrane protein</fullName>
    </recommendedName>
</protein>
<name>A0ABZ1FPB8_9ACTN</name>
<keyword evidence="2" id="KW-0472">Membrane</keyword>
<feature type="region of interest" description="Disordered" evidence="1">
    <location>
        <begin position="1"/>
        <end position="52"/>
    </location>
</feature>
<evidence type="ECO:0000256" key="1">
    <source>
        <dbReference type="SAM" id="MobiDB-lite"/>
    </source>
</evidence>
<keyword evidence="2" id="KW-0812">Transmembrane</keyword>
<evidence type="ECO:0000256" key="2">
    <source>
        <dbReference type="SAM" id="Phobius"/>
    </source>
</evidence>
<evidence type="ECO:0000313" key="3">
    <source>
        <dbReference type="EMBL" id="WSB71961.1"/>
    </source>
</evidence>
<dbReference type="RefSeq" id="WP_326621608.1">
    <property type="nucleotide sequence ID" value="NZ_CP109106.1"/>
</dbReference>
<evidence type="ECO:0000313" key="4">
    <source>
        <dbReference type="Proteomes" id="UP001344251"/>
    </source>
</evidence>
<feature type="compositionally biased region" description="Low complexity" evidence="1">
    <location>
        <begin position="32"/>
        <end position="46"/>
    </location>
</feature>
<evidence type="ECO:0008006" key="5">
    <source>
        <dbReference type="Google" id="ProtNLM"/>
    </source>
</evidence>
<accession>A0ABZ1FPB8</accession>
<sequence length="91" mass="9366">MSHETGRPAPAPQRDPRLPAPGAPACRGGRMTLTTPATTATATTTGPKPPTPLMSLTYAVRMIVGTMVIVAGAGAHFFAAFFAEREAARCG</sequence>
<keyword evidence="2" id="KW-1133">Transmembrane helix</keyword>